<dbReference type="SUPFAM" id="SSF52058">
    <property type="entry name" value="L domain-like"/>
    <property type="match status" value="1"/>
</dbReference>
<comment type="caution">
    <text evidence="7">The sequence shown here is derived from an EMBL/GenBank/DDBJ whole genome shotgun (WGS) entry which is preliminary data.</text>
</comment>
<reference evidence="7 8" key="1">
    <citation type="journal article" date="2020" name="bioRxiv">
        <title>Sequence and annotation of 42 cannabis genomes reveals extensive copy number variation in cannabinoid synthesis and pathogen resistance genes.</title>
        <authorList>
            <person name="Mckernan K.J."/>
            <person name="Helbert Y."/>
            <person name="Kane L.T."/>
            <person name="Ebling H."/>
            <person name="Zhang L."/>
            <person name="Liu B."/>
            <person name="Eaton Z."/>
            <person name="Mclaughlin S."/>
            <person name="Kingan S."/>
            <person name="Baybayan P."/>
            <person name="Concepcion G."/>
            <person name="Jordan M."/>
            <person name="Riva A."/>
            <person name="Barbazuk W."/>
            <person name="Harkins T."/>
        </authorList>
    </citation>
    <scope>NUCLEOTIDE SEQUENCE [LARGE SCALE GENOMIC DNA]</scope>
    <source>
        <strain evidence="8">cv. Jamaican Lion 4</strain>
        <tissue evidence="7">Leaf</tissue>
    </source>
</reference>
<keyword evidence="2" id="KW-0547">Nucleotide-binding</keyword>
<dbReference type="InterPro" id="IPR056789">
    <property type="entry name" value="LRR_R13L1-DRL21"/>
</dbReference>
<dbReference type="GO" id="GO:0000166">
    <property type="term" value="F:nucleotide binding"/>
    <property type="evidence" value="ECO:0007669"/>
    <property type="project" value="UniProtKB-KW"/>
</dbReference>
<proteinExistence type="predicted"/>
<evidence type="ECO:0000313" key="7">
    <source>
        <dbReference type="EMBL" id="KAF4379777.1"/>
    </source>
</evidence>
<dbReference type="Pfam" id="PF18052">
    <property type="entry name" value="Rx_N"/>
    <property type="match status" value="1"/>
</dbReference>
<evidence type="ECO:0000259" key="6">
    <source>
        <dbReference type="Pfam" id="PF25019"/>
    </source>
</evidence>
<evidence type="ECO:0000256" key="3">
    <source>
        <dbReference type="ARBA" id="ARBA00022821"/>
    </source>
</evidence>
<dbReference type="Gene3D" id="3.80.10.10">
    <property type="entry name" value="Ribonuclease Inhibitor"/>
    <property type="match status" value="1"/>
</dbReference>
<dbReference type="InterPro" id="IPR041118">
    <property type="entry name" value="Rx_N"/>
</dbReference>
<protein>
    <recommendedName>
        <fullName evidence="9">Rx N-terminal domain-containing protein</fullName>
    </recommendedName>
</protein>
<gene>
    <name evidence="7" type="ORF">F8388_023794</name>
</gene>
<feature type="domain" description="Disease resistance N-terminal" evidence="5">
    <location>
        <begin position="5"/>
        <end position="95"/>
    </location>
</feature>
<keyword evidence="3" id="KW-0611">Plant defense</keyword>
<name>A0A7J6GA68_CANSA</name>
<dbReference type="AlphaFoldDB" id="A0A7J6GA68"/>
<evidence type="ECO:0000256" key="1">
    <source>
        <dbReference type="ARBA" id="ARBA00022737"/>
    </source>
</evidence>
<dbReference type="PANTHER" id="PTHR47186:SF3">
    <property type="entry name" value="OS09G0267800 PROTEIN"/>
    <property type="match status" value="1"/>
</dbReference>
<feature type="domain" description="R13L1/DRL21-like LRR repeat region" evidence="6">
    <location>
        <begin position="260"/>
        <end position="386"/>
    </location>
</feature>
<sequence>MAEAVLTVVLENLSSLIQKQVGSVLGVEKEMEKMCSIFSTISAVLEDAEERQSTNRSIKNWLQKLEYVSAELEDVLDDCEAEAFRLEEGLAQHHSWIRKVQSSLSYLSPKHISFRHAIAKKIKEIEDRLDQIGKERSILKLQEVDVVERRNRVRESRQSIGSIITQPHVYGREEDKERVVGDVKVLPDSICLLHHLLTLDLTKCLELRKLPKHMIRLKGLRHLYIGDCWSLSHLPPNIGKLSCLKTLTDFIVDKRKGCQLDELKDLNIGGDLHISNLENVIMSPVEARFANLSAKRNLKRLHLSWENNENISEENAKDVLEALAPPTSLKWLEIHKYNGVHFPSWFRDDILTSLRRLKICNMDLVEYIDNRGDLRSSFGCLESLEIWSLPNLEGFSRHDQVGNEMFPSLSSLYVRECPKLRLPKLGSVKSLRVYGVSQQLLESISNLCGGLIVLPEGLQHLCSLESLQIFDILELASLPDWLGNLTTLKDLRISTCRDLECIPMSMQRLTNLKKLSIWSCPKLGQRCEKEVGEDWHKISHIPHVDMMGCVYIFSLGIRASSGKLSTGDRSTPSR</sequence>
<keyword evidence="4" id="KW-0175">Coiled coil</keyword>
<dbReference type="Proteomes" id="UP000525078">
    <property type="component" value="Unassembled WGS sequence"/>
</dbReference>
<evidence type="ECO:0000259" key="5">
    <source>
        <dbReference type="Pfam" id="PF18052"/>
    </source>
</evidence>
<dbReference type="InterPro" id="IPR038005">
    <property type="entry name" value="RX-like_CC"/>
</dbReference>
<organism evidence="7 8">
    <name type="scientific">Cannabis sativa</name>
    <name type="common">Hemp</name>
    <name type="synonym">Marijuana</name>
    <dbReference type="NCBI Taxonomy" id="3483"/>
    <lineage>
        <taxon>Eukaryota</taxon>
        <taxon>Viridiplantae</taxon>
        <taxon>Streptophyta</taxon>
        <taxon>Embryophyta</taxon>
        <taxon>Tracheophyta</taxon>
        <taxon>Spermatophyta</taxon>
        <taxon>Magnoliopsida</taxon>
        <taxon>eudicotyledons</taxon>
        <taxon>Gunneridae</taxon>
        <taxon>Pentapetalae</taxon>
        <taxon>rosids</taxon>
        <taxon>fabids</taxon>
        <taxon>Rosales</taxon>
        <taxon>Cannabaceae</taxon>
        <taxon>Cannabis</taxon>
    </lineage>
</organism>
<dbReference type="CDD" id="cd14798">
    <property type="entry name" value="RX-CC_like"/>
    <property type="match status" value="1"/>
</dbReference>
<feature type="coiled-coil region" evidence="4">
    <location>
        <begin position="115"/>
        <end position="142"/>
    </location>
</feature>
<accession>A0A7J6GA68</accession>
<keyword evidence="1" id="KW-0677">Repeat</keyword>
<dbReference type="PANTHER" id="PTHR47186">
    <property type="entry name" value="LEUCINE-RICH REPEAT-CONTAINING PROTEIN 57"/>
    <property type="match status" value="1"/>
</dbReference>
<evidence type="ECO:0008006" key="9">
    <source>
        <dbReference type="Google" id="ProtNLM"/>
    </source>
</evidence>
<dbReference type="GO" id="GO:0006952">
    <property type="term" value="P:defense response"/>
    <property type="evidence" value="ECO:0007669"/>
    <property type="project" value="UniProtKB-KW"/>
</dbReference>
<dbReference type="Pfam" id="PF25019">
    <property type="entry name" value="LRR_R13L1-DRL21"/>
    <property type="match status" value="1"/>
</dbReference>
<dbReference type="Gene3D" id="1.20.5.4130">
    <property type="match status" value="1"/>
</dbReference>
<evidence type="ECO:0000256" key="2">
    <source>
        <dbReference type="ARBA" id="ARBA00022741"/>
    </source>
</evidence>
<dbReference type="EMBL" id="JAATIP010000068">
    <property type="protein sequence ID" value="KAF4379777.1"/>
    <property type="molecule type" value="Genomic_DNA"/>
</dbReference>
<dbReference type="InterPro" id="IPR032675">
    <property type="entry name" value="LRR_dom_sf"/>
</dbReference>
<evidence type="ECO:0000313" key="8">
    <source>
        <dbReference type="Proteomes" id="UP000525078"/>
    </source>
</evidence>
<evidence type="ECO:0000256" key="4">
    <source>
        <dbReference type="SAM" id="Coils"/>
    </source>
</evidence>